<dbReference type="STRING" id="29845.A0A1V6S8U7"/>
<protein>
    <submittedName>
        <fullName evidence="4">Uncharacterized protein</fullName>
    </submittedName>
</protein>
<evidence type="ECO:0000259" key="2">
    <source>
        <dbReference type="Pfam" id="PF12612"/>
    </source>
</evidence>
<sequence length="1223" mass="135201">MTGPAVDAIPNTAIFNIHCVTQNSTMDAAEDKEVKLQRASGDLVSEFSAKLPSLLWRAQAGTPLRTPRKWAQATKTEKLVSLLEPFQEWPQLLDPHLQTLLPPLVDAFLAYLIKHRTQYGAVSAKSSQTGNQYPLPRAICRLLYTFCKVRGVKVISRFLNNEPKYLDSMLRAFIEWDAVRPSNSEELMESETKRLIWEERYVMLVWLSHLLLAPFDLTSLSDDNIPVPYDNLQQLTWLPSETPMIARSLLSLSLHYIGASGKEREAATALLARLALRGDMQALGVLTGLTKWAFATIQPTEDGESPSVYACLGVLTFIARLGASGQVEDFAPYVFQRTLNVIQGHSSVSATIQSSALARKIVVKILRNITTMALSLNERNDGRITDDQLSTMLEDAIDHFLVSLADKDTPVRFAASKALSIITLKLDPEMATEVIEAVIGSLSENILFEKDDGSLMTPFEARKIGTHTLKRNLSAVDAQRWQGLILTLSHLLFRRAPPIHQLPEILQSLVSGLGFEQRSSTGSSVGTGVRDAACFGIWAMSRKYTTRELLALQPQVVASQSGQKEVDVLQKLAVELICAACIDPSGNIRRGSSAALQELIGRHPNTIAQGIPLVQVVDYHAVARRSRALIDVANATASLDLIYWSPLLEALMGWRGIGSPDAESRRHTAKSIGTLSTQELFKTMNLVLNKLLQMFSSISRNDVESRHGCLLSIAATVDAFTSQWEASAEKRDTPEARAVFSQVANIWDVFGSASSPTDDDLTFQTSRPELTAEASSCLISSLSQSTITTGLAQPSEPLLNRALHILSLCVSRSDDVSIETSSTALAQLFPLLWPSKQKETVRTWFSHLRTSWRLPTGRGQILALGTVFKQLGAQSDIQEDIVTEILRYTGKEELIEKRVAAVKCLATSILPYMAATDTIASNFVDFLNDYTTDRRGDIGSLIRVEAIQAVGILLQRQLDSTSPSPLIQNLVGCLCRLACEKLDKVRLQAWLSLQDFWESAGDLPPLERKFEHFSHVSSQEYFAQLLTLQDIDWLRLPLLQGFATSAISGAEGLVRASRSALTQFLNSQAQPRRQEILMIFLGDLSTVLSDNLQDDRFAIPAVEFVAFLIDSYIPVIPEASDPSFRKLFTLVQKAHFKSANIARLEAAVKVYAALSRIDSLRNGVLKKMTGLLLHPFPRVRSSAAEYLFVVTDSEIVKYEDWSASPKQLKPQVDNLKIAFSLDG</sequence>
<reference evidence="5" key="1">
    <citation type="journal article" date="2017" name="Nat. Microbiol.">
        <title>Global analysis of biosynthetic gene clusters reveals vast potential of secondary metabolite production in Penicillium species.</title>
        <authorList>
            <person name="Nielsen J.C."/>
            <person name="Grijseels S."/>
            <person name="Prigent S."/>
            <person name="Ji B."/>
            <person name="Dainat J."/>
            <person name="Nielsen K.F."/>
            <person name="Frisvad J.C."/>
            <person name="Workman M."/>
            <person name="Nielsen J."/>
        </authorList>
    </citation>
    <scope>NUCLEOTIDE SEQUENCE [LARGE SCALE GENOMIC DNA]</scope>
    <source>
        <strain evidence="5">IBT 29486</strain>
    </source>
</reference>
<dbReference type="Pfam" id="PF25767">
    <property type="entry name" value="ARM_TBCD_2nd"/>
    <property type="match status" value="2"/>
</dbReference>
<evidence type="ECO:0000256" key="1">
    <source>
        <dbReference type="ARBA" id="ARBA00023186"/>
    </source>
</evidence>
<dbReference type="Proteomes" id="UP000191518">
    <property type="component" value="Unassembled WGS sequence"/>
</dbReference>
<accession>A0A1V6S8U7</accession>
<proteinExistence type="predicted"/>
<dbReference type="PANTHER" id="PTHR12658:SF0">
    <property type="entry name" value="TUBULIN-SPECIFIC CHAPERONE D"/>
    <property type="match status" value="1"/>
</dbReference>
<dbReference type="EMBL" id="MDYP01000004">
    <property type="protein sequence ID" value="OQE10296.1"/>
    <property type="molecule type" value="Genomic_DNA"/>
</dbReference>
<dbReference type="Gene3D" id="1.25.10.10">
    <property type="entry name" value="Leucine-rich Repeat Variant"/>
    <property type="match status" value="2"/>
</dbReference>
<dbReference type="InterPro" id="IPR011989">
    <property type="entry name" value="ARM-like"/>
</dbReference>
<dbReference type="GO" id="GO:0000226">
    <property type="term" value="P:microtubule cytoskeleton organization"/>
    <property type="evidence" value="ECO:0007669"/>
    <property type="project" value="TreeGrafter"/>
</dbReference>
<gene>
    <name evidence="4" type="ORF">PENVUL_c004G01730</name>
</gene>
<dbReference type="Pfam" id="PF12612">
    <property type="entry name" value="TFCD_C"/>
    <property type="match status" value="1"/>
</dbReference>
<keyword evidence="5" id="KW-1185">Reference proteome</keyword>
<organism evidence="4 5">
    <name type="scientific">Penicillium vulpinum</name>
    <dbReference type="NCBI Taxonomy" id="29845"/>
    <lineage>
        <taxon>Eukaryota</taxon>
        <taxon>Fungi</taxon>
        <taxon>Dikarya</taxon>
        <taxon>Ascomycota</taxon>
        <taxon>Pezizomycotina</taxon>
        <taxon>Eurotiomycetes</taxon>
        <taxon>Eurotiomycetidae</taxon>
        <taxon>Eurotiales</taxon>
        <taxon>Aspergillaceae</taxon>
        <taxon>Penicillium</taxon>
    </lineage>
</organism>
<evidence type="ECO:0000313" key="5">
    <source>
        <dbReference type="Proteomes" id="UP000191518"/>
    </source>
</evidence>
<dbReference type="SUPFAM" id="SSF48371">
    <property type="entry name" value="ARM repeat"/>
    <property type="match status" value="2"/>
</dbReference>
<dbReference type="GO" id="GO:0007023">
    <property type="term" value="P:post-chaperonin tubulin folding pathway"/>
    <property type="evidence" value="ECO:0007669"/>
    <property type="project" value="InterPro"/>
</dbReference>
<dbReference type="InterPro" id="IPR033162">
    <property type="entry name" value="TBCD"/>
</dbReference>
<feature type="domain" description="Tubulin-folding cofactor D C-terminal" evidence="2">
    <location>
        <begin position="968"/>
        <end position="1143"/>
    </location>
</feature>
<feature type="domain" description="Tubulin-folding cofactor D ARM repeats" evidence="3">
    <location>
        <begin position="477"/>
        <end position="611"/>
    </location>
</feature>
<dbReference type="Pfam" id="PF23579">
    <property type="entry name" value="ARM_TBCD"/>
    <property type="match status" value="1"/>
</dbReference>
<dbReference type="InterPro" id="IPR022577">
    <property type="entry name" value="TBCD_C"/>
</dbReference>
<comment type="caution">
    <text evidence="4">The sequence shown here is derived from an EMBL/GenBank/DDBJ whole genome shotgun (WGS) entry which is preliminary data.</text>
</comment>
<dbReference type="PANTHER" id="PTHR12658">
    <property type="entry name" value="BETA-TUBULIN COFACTOR D"/>
    <property type="match status" value="1"/>
</dbReference>
<dbReference type="GO" id="GO:0048487">
    <property type="term" value="F:beta-tubulin binding"/>
    <property type="evidence" value="ECO:0007669"/>
    <property type="project" value="InterPro"/>
</dbReference>
<dbReference type="AlphaFoldDB" id="A0A1V6S8U7"/>
<name>A0A1V6S8U7_9EURO</name>
<dbReference type="OrthoDB" id="10253476at2759"/>
<dbReference type="GO" id="GO:0007021">
    <property type="term" value="P:tubulin complex assembly"/>
    <property type="evidence" value="ECO:0007669"/>
    <property type="project" value="InterPro"/>
</dbReference>
<evidence type="ECO:0000259" key="3">
    <source>
        <dbReference type="Pfam" id="PF25767"/>
    </source>
</evidence>
<dbReference type="InterPro" id="IPR058033">
    <property type="entry name" value="ARM_TBCD_2nd"/>
</dbReference>
<evidence type="ECO:0000313" key="4">
    <source>
        <dbReference type="EMBL" id="OQE10296.1"/>
    </source>
</evidence>
<keyword evidence="1" id="KW-0143">Chaperone</keyword>
<dbReference type="InterPro" id="IPR016024">
    <property type="entry name" value="ARM-type_fold"/>
</dbReference>
<feature type="domain" description="Tubulin-folding cofactor D ARM repeats" evidence="3">
    <location>
        <begin position="377"/>
        <end position="445"/>
    </location>
</feature>
<dbReference type="GO" id="GO:0005096">
    <property type="term" value="F:GTPase activator activity"/>
    <property type="evidence" value="ECO:0007669"/>
    <property type="project" value="InterPro"/>
</dbReference>